<evidence type="ECO:0000256" key="1">
    <source>
        <dbReference type="SAM" id="Coils"/>
    </source>
</evidence>
<accession>A0ABM9NKN4</accession>
<dbReference type="RefSeq" id="WP_348757719.1">
    <property type="nucleotide sequence ID" value="NZ_OZ026884.1"/>
</dbReference>
<keyword evidence="3" id="KW-1185">Reference proteome</keyword>
<sequence length="202" mass="22516">MRDLLKSPLLTRPIPLNKSRLAALALLGAVLLLVHLAIVAPLLGFARAQQETVEDLKFRLQRLRAVAAEKERLVQRLQSLKEAGQEDDRFLTRDTAALASADLQTQIKEAVSEAGGELSSTQVVPEHTEEKFTRVAVKVRMNGSTEVLREVLYSFESAKPLLFVENLNIRPIRMPRNPAAKTPQIPDRLSVDFDVVGYMRAP</sequence>
<feature type="coiled-coil region" evidence="1">
    <location>
        <begin position="46"/>
        <end position="83"/>
    </location>
</feature>
<dbReference type="Gene3D" id="3.30.70.60">
    <property type="match status" value="1"/>
</dbReference>
<name>A0ABM9NKN4_9GAMM</name>
<dbReference type="NCBIfam" id="NF040576">
    <property type="entry name" value="T2SS_GspM_XpsM"/>
    <property type="match status" value="1"/>
</dbReference>
<keyword evidence="1" id="KW-0175">Coiled coil</keyword>
<dbReference type="Proteomes" id="UP001497493">
    <property type="component" value="Chromosome"/>
</dbReference>
<proteinExistence type="predicted"/>
<evidence type="ECO:0000313" key="3">
    <source>
        <dbReference type="Proteomes" id="UP001497493"/>
    </source>
</evidence>
<reference evidence="2 3" key="1">
    <citation type="submission" date="2024-04" db="EMBL/GenBank/DDBJ databases">
        <authorList>
            <person name="Cremers G."/>
        </authorList>
    </citation>
    <scope>NUCLEOTIDE SEQUENCE [LARGE SCALE GENOMIC DNA]</scope>
    <source>
        <strain evidence="2">MeCH1-AG</strain>
    </source>
</reference>
<organism evidence="2 3">
    <name type="scientific">Candidatus Methylocalor cossyra</name>
    <dbReference type="NCBI Taxonomy" id="3108543"/>
    <lineage>
        <taxon>Bacteria</taxon>
        <taxon>Pseudomonadati</taxon>
        <taxon>Pseudomonadota</taxon>
        <taxon>Gammaproteobacteria</taxon>
        <taxon>Methylococcales</taxon>
        <taxon>Methylococcaceae</taxon>
        <taxon>Candidatus Methylocalor</taxon>
    </lineage>
</organism>
<evidence type="ECO:0000313" key="2">
    <source>
        <dbReference type="EMBL" id="CAL1241195.1"/>
    </source>
</evidence>
<dbReference type="EMBL" id="OZ026884">
    <property type="protein sequence ID" value="CAL1241195.1"/>
    <property type="molecule type" value="Genomic_DNA"/>
</dbReference>
<gene>
    <name evidence="2" type="ORF">MECH1_V1_2419</name>
</gene>
<dbReference type="InterPro" id="IPR034756">
    <property type="entry name" value="T2SSM_b"/>
</dbReference>
<protein>
    <submittedName>
        <fullName evidence="2">General secretion pathway protein M</fullName>
    </submittedName>
</protein>
<dbReference type="InterPro" id="IPR014717">
    <property type="entry name" value="Transl_elong_EF1B/ribsomal_bS6"/>
</dbReference>
<dbReference type="Pfam" id="PF10741">
    <property type="entry name" value="T2SSM_b"/>
    <property type="match status" value="1"/>
</dbReference>